<evidence type="ECO:0000256" key="1">
    <source>
        <dbReference type="SAM" id="Phobius"/>
    </source>
</evidence>
<comment type="caution">
    <text evidence="2">The sequence shown here is derived from an EMBL/GenBank/DDBJ whole genome shotgun (WGS) entry which is preliminary data.</text>
</comment>
<feature type="transmembrane region" description="Helical" evidence="1">
    <location>
        <begin position="12"/>
        <end position="38"/>
    </location>
</feature>
<reference evidence="2 3" key="1">
    <citation type="journal article" date="2024" name="Commun. Biol.">
        <title>Comparative genomic analysis of thermophilic fungi reveals convergent evolutionary adaptations and gene losses.</title>
        <authorList>
            <person name="Steindorff A.S."/>
            <person name="Aguilar-Pontes M.V."/>
            <person name="Robinson A.J."/>
            <person name="Andreopoulos B."/>
            <person name="LaButti K."/>
            <person name="Kuo A."/>
            <person name="Mondo S."/>
            <person name="Riley R."/>
            <person name="Otillar R."/>
            <person name="Haridas S."/>
            <person name="Lipzen A."/>
            <person name="Grimwood J."/>
            <person name="Schmutz J."/>
            <person name="Clum A."/>
            <person name="Reid I.D."/>
            <person name="Moisan M.C."/>
            <person name="Butler G."/>
            <person name="Nguyen T.T.M."/>
            <person name="Dewar K."/>
            <person name="Conant G."/>
            <person name="Drula E."/>
            <person name="Henrissat B."/>
            <person name="Hansel C."/>
            <person name="Singer S."/>
            <person name="Hutchinson M.I."/>
            <person name="de Vries R.P."/>
            <person name="Natvig D.O."/>
            <person name="Powell A.J."/>
            <person name="Tsang A."/>
            <person name="Grigoriev I.V."/>
        </authorList>
    </citation>
    <scope>NUCLEOTIDE SEQUENCE [LARGE SCALE GENOMIC DNA]</scope>
    <source>
        <strain evidence="2 3">CBS 494.80</strain>
    </source>
</reference>
<sequence length="74" mass="8039">MTPSAINRVRNPFGVIAAGSGVLNFLLRALFYLLCLVLPRQFTIPSTRTSGLLSTLESKLPHYAPASTTKKSPH</sequence>
<evidence type="ECO:0000313" key="3">
    <source>
        <dbReference type="Proteomes" id="UP001595075"/>
    </source>
</evidence>
<keyword evidence="1" id="KW-1133">Transmembrane helix</keyword>
<gene>
    <name evidence="2" type="ORF">VTL71DRAFT_7202</name>
</gene>
<keyword evidence="1" id="KW-0472">Membrane</keyword>
<dbReference type="EMBL" id="JAZHXI010000018">
    <property type="protein sequence ID" value="KAL2061824.1"/>
    <property type="molecule type" value="Genomic_DNA"/>
</dbReference>
<organism evidence="2 3">
    <name type="scientific">Oculimacula yallundae</name>
    <dbReference type="NCBI Taxonomy" id="86028"/>
    <lineage>
        <taxon>Eukaryota</taxon>
        <taxon>Fungi</taxon>
        <taxon>Dikarya</taxon>
        <taxon>Ascomycota</taxon>
        <taxon>Pezizomycotina</taxon>
        <taxon>Leotiomycetes</taxon>
        <taxon>Helotiales</taxon>
        <taxon>Ploettnerulaceae</taxon>
        <taxon>Oculimacula</taxon>
    </lineage>
</organism>
<dbReference type="Proteomes" id="UP001595075">
    <property type="component" value="Unassembled WGS sequence"/>
</dbReference>
<proteinExistence type="predicted"/>
<keyword evidence="1" id="KW-0812">Transmembrane</keyword>
<protein>
    <submittedName>
        <fullName evidence="2">Uncharacterized protein</fullName>
    </submittedName>
</protein>
<name>A0ABR4BW11_9HELO</name>
<keyword evidence="3" id="KW-1185">Reference proteome</keyword>
<evidence type="ECO:0000313" key="2">
    <source>
        <dbReference type="EMBL" id="KAL2061824.1"/>
    </source>
</evidence>
<accession>A0ABR4BW11</accession>